<dbReference type="STRING" id="1841610.A6X21_19270"/>
<organism evidence="1 2">
    <name type="scientific">Planctopirus hydrillae</name>
    <dbReference type="NCBI Taxonomy" id="1841610"/>
    <lineage>
        <taxon>Bacteria</taxon>
        <taxon>Pseudomonadati</taxon>
        <taxon>Planctomycetota</taxon>
        <taxon>Planctomycetia</taxon>
        <taxon>Planctomycetales</taxon>
        <taxon>Planctomycetaceae</taxon>
        <taxon>Planctopirus</taxon>
    </lineage>
</organism>
<reference evidence="1 2" key="1">
    <citation type="submission" date="2016-05" db="EMBL/GenBank/DDBJ databases">
        <title>Genomic and physiological characterization of Planctopirus sp. isolated from fresh water lake.</title>
        <authorList>
            <person name="Subhash Y."/>
            <person name="Ramana C."/>
        </authorList>
    </citation>
    <scope>NUCLEOTIDE SEQUENCE [LARGE SCALE GENOMIC DNA]</scope>
    <source>
        <strain evidence="1 2">JC280</strain>
    </source>
</reference>
<protein>
    <submittedName>
        <fullName evidence="1">Uncharacterized protein</fullName>
    </submittedName>
</protein>
<evidence type="ECO:0000313" key="2">
    <source>
        <dbReference type="Proteomes" id="UP000094828"/>
    </source>
</evidence>
<proteinExistence type="predicted"/>
<dbReference type="AlphaFoldDB" id="A0A1C3EGZ6"/>
<keyword evidence="2" id="KW-1185">Reference proteome</keyword>
<dbReference type="EMBL" id="LYDR01000063">
    <property type="protein sequence ID" value="ODA32515.1"/>
    <property type="molecule type" value="Genomic_DNA"/>
</dbReference>
<dbReference type="Proteomes" id="UP000094828">
    <property type="component" value="Unassembled WGS sequence"/>
</dbReference>
<accession>A0A1C3EGZ6</accession>
<name>A0A1C3EGZ6_9PLAN</name>
<comment type="caution">
    <text evidence="1">The sequence shown here is derived from an EMBL/GenBank/DDBJ whole genome shotgun (WGS) entry which is preliminary data.</text>
</comment>
<evidence type="ECO:0000313" key="1">
    <source>
        <dbReference type="EMBL" id="ODA32515.1"/>
    </source>
</evidence>
<gene>
    <name evidence="1" type="ORF">A6X21_19270</name>
</gene>
<sequence>MWVTLSPFHPARWLHPTRCLNYLVIPAENSLSVISLDKPHVRSMTFNWLNQHDSENRKSGSGMFSSCPSQLRAIVLDPLRITPHRQRFPSELSRVIAPGHFTPMH</sequence>